<protein>
    <recommendedName>
        <fullName evidence="5">CigA protein</fullName>
    </recommendedName>
</protein>
<feature type="transmembrane region" description="Helical" evidence="2">
    <location>
        <begin position="47"/>
        <end position="66"/>
    </location>
</feature>
<keyword evidence="4" id="KW-1185">Reference proteome</keyword>
<evidence type="ECO:0008006" key="5">
    <source>
        <dbReference type="Google" id="ProtNLM"/>
    </source>
</evidence>
<keyword evidence="2" id="KW-0812">Transmembrane</keyword>
<dbReference type="GeneID" id="18822194"/>
<name>K5W1V2_AGABU</name>
<dbReference type="PANTHER" id="PTHR36050:SF1">
    <property type="entry name" value="O-FUCOSYLTRANSFERASE 30"/>
    <property type="match status" value="1"/>
</dbReference>
<evidence type="ECO:0000313" key="4">
    <source>
        <dbReference type="Proteomes" id="UP000008493"/>
    </source>
</evidence>
<dbReference type="OMA" id="WRTYHGF"/>
<dbReference type="HOGENOM" id="CLU_021646_2_0_1"/>
<organism evidence="3 4">
    <name type="scientific">Agaricus bisporus var. burnettii (strain JB137-S8 / ATCC MYA-4627 / FGSC 10392)</name>
    <name type="common">White button mushroom</name>
    <dbReference type="NCBI Taxonomy" id="597362"/>
    <lineage>
        <taxon>Eukaryota</taxon>
        <taxon>Fungi</taxon>
        <taxon>Dikarya</taxon>
        <taxon>Basidiomycota</taxon>
        <taxon>Agaricomycotina</taxon>
        <taxon>Agaricomycetes</taxon>
        <taxon>Agaricomycetidae</taxon>
        <taxon>Agaricales</taxon>
        <taxon>Agaricineae</taxon>
        <taxon>Agaricaceae</taxon>
        <taxon>Agaricus</taxon>
    </lineage>
</organism>
<dbReference type="Proteomes" id="UP000008493">
    <property type="component" value="Unassembled WGS sequence"/>
</dbReference>
<dbReference type="OrthoDB" id="1882547at2759"/>
<dbReference type="KEGG" id="abp:AGABI1DRAFT105718"/>
<dbReference type="AlphaFoldDB" id="K5W1V2"/>
<proteinExistence type="predicted"/>
<evidence type="ECO:0000256" key="1">
    <source>
        <dbReference type="SAM" id="MobiDB-lite"/>
    </source>
</evidence>
<gene>
    <name evidence="3" type="ORF">AGABI1DRAFT_105718</name>
</gene>
<sequence length="536" mass="61412">MMTLDRGVHQRTRIPRTRPYPPRASTPLGPCVQAHPRNRRNVKLGTLLLIFTFACVACFGSAYYLFRTRWGTLPDHLRALYADSAPFEANTSICDDNTHGRRAPIDPNERFLAYLPHSGFNNQRIAFENALVLSRILNRTLIVPPVRLGDKPVPYFPLDRLSRTLALAEKNGLGHCAHVPPGLSTPPECSDYFDFSHIPWDWLIDLSLVKSKQKLLCRWSFAEGWFNDILGISENQTFLMRDHNLYHYRFVDNVGSSNRNNGYLEDVSIDALVQRKQKLLLFGSLFGSARLQFHREEHLEMRREIREAMLIAHPILNRISTSISKALGDAYLAIHLRASESKFERASEPNSREIWWTLIHQFLNLTLDDTSRLERIIQNNERGVTAMELNRLNSPNRVPLNDTERSALDMASGSVCPRSQMYASAQSLLGNNPPLLYIATDLRDTRNHPLLLRFRAFFPCTFDLSNFSSHLTLLNQLVNPVDGLPLRRHFLPFVDALIASKAVRVAGTRGSTFSYYIEDILWRRNHDLPIKQRGTF</sequence>
<dbReference type="STRING" id="597362.K5W1V2"/>
<dbReference type="eggNOG" id="ENOG502QU3B">
    <property type="taxonomic scope" value="Eukaryota"/>
</dbReference>
<dbReference type="PANTHER" id="PTHR36050">
    <property type="entry name" value="O-FUCOSYLTRANSFERASE 30"/>
    <property type="match status" value="1"/>
</dbReference>
<feature type="region of interest" description="Disordered" evidence="1">
    <location>
        <begin position="1"/>
        <end position="32"/>
    </location>
</feature>
<evidence type="ECO:0000256" key="2">
    <source>
        <dbReference type="SAM" id="Phobius"/>
    </source>
</evidence>
<accession>K5W1V2</accession>
<dbReference type="RefSeq" id="XP_007328385.1">
    <property type="nucleotide sequence ID" value="XM_007328323.1"/>
</dbReference>
<keyword evidence="2" id="KW-1133">Transmembrane helix</keyword>
<dbReference type="EMBL" id="JH971388">
    <property type="protein sequence ID" value="EKM80779.1"/>
    <property type="molecule type" value="Genomic_DNA"/>
</dbReference>
<keyword evidence="2" id="KW-0472">Membrane</keyword>
<dbReference type="InParanoid" id="K5W1V2"/>
<reference evidence="4" key="1">
    <citation type="journal article" date="2012" name="Proc. Natl. Acad. Sci. U.S.A.">
        <title>Genome sequence of the button mushroom Agaricus bisporus reveals mechanisms governing adaptation to a humic-rich ecological niche.</title>
        <authorList>
            <person name="Morin E."/>
            <person name="Kohler A."/>
            <person name="Baker A.R."/>
            <person name="Foulongne-Oriol M."/>
            <person name="Lombard V."/>
            <person name="Nagy L.G."/>
            <person name="Ohm R.A."/>
            <person name="Patyshakuliyeva A."/>
            <person name="Brun A."/>
            <person name="Aerts A.L."/>
            <person name="Bailey A.M."/>
            <person name="Billette C."/>
            <person name="Coutinho P.M."/>
            <person name="Deakin G."/>
            <person name="Doddapaneni H."/>
            <person name="Floudas D."/>
            <person name="Grimwood J."/>
            <person name="Hilden K."/>
            <person name="Kuees U."/>
            <person name="LaButti K.M."/>
            <person name="Lapidus A."/>
            <person name="Lindquist E.A."/>
            <person name="Lucas S.M."/>
            <person name="Murat C."/>
            <person name="Riley R.W."/>
            <person name="Salamov A.A."/>
            <person name="Schmutz J."/>
            <person name="Subramanian V."/>
            <person name="Woesten H.A.B."/>
            <person name="Xu J."/>
            <person name="Eastwood D.C."/>
            <person name="Foster G.D."/>
            <person name="Sonnenberg A.S."/>
            <person name="Cullen D."/>
            <person name="de Vries R.P."/>
            <person name="Lundell T."/>
            <person name="Hibbett D.S."/>
            <person name="Henrissat B."/>
            <person name="Burton K.S."/>
            <person name="Kerrigan R.W."/>
            <person name="Challen M.P."/>
            <person name="Grigoriev I.V."/>
            <person name="Martin F."/>
        </authorList>
    </citation>
    <scope>NUCLEOTIDE SEQUENCE [LARGE SCALE GENOMIC DNA]</scope>
    <source>
        <strain evidence="4">JB137-S8 / ATCC MYA-4627 / FGSC 10392</strain>
    </source>
</reference>
<evidence type="ECO:0000313" key="3">
    <source>
        <dbReference type="EMBL" id="EKM80779.1"/>
    </source>
</evidence>